<protein>
    <submittedName>
        <fullName evidence="2">Uncharacterized protein</fullName>
    </submittedName>
</protein>
<gene>
    <name evidence="2" type="ORF">JOB18_021674</name>
</gene>
<evidence type="ECO:0000313" key="3">
    <source>
        <dbReference type="Proteomes" id="UP000693946"/>
    </source>
</evidence>
<organism evidence="2 3">
    <name type="scientific">Solea senegalensis</name>
    <name type="common">Senegalese sole</name>
    <dbReference type="NCBI Taxonomy" id="28829"/>
    <lineage>
        <taxon>Eukaryota</taxon>
        <taxon>Metazoa</taxon>
        <taxon>Chordata</taxon>
        <taxon>Craniata</taxon>
        <taxon>Vertebrata</taxon>
        <taxon>Euteleostomi</taxon>
        <taxon>Actinopterygii</taxon>
        <taxon>Neopterygii</taxon>
        <taxon>Teleostei</taxon>
        <taxon>Neoteleostei</taxon>
        <taxon>Acanthomorphata</taxon>
        <taxon>Carangaria</taxon>
        <taxon>Pleuronectiformes</taxon>
        <taxon>Pleuronectoidei</taxon>
        <taxon>Soleidae</taxon>
        <taxon>Solea</taxon>
    </lineage>
</organism>
<evidence type="ECO:0000313" key="2">
    <source>
        <dbReference type="EMBL" id="KAG7500530.1"/>
    </source>
</evidence>
<proteinExistence type="predicted"/>
<keyword evidence="3" id="KW-1185">Reference proteome</keyword>
<feature type="compositionally biased region" description="Basic residues" evidence="1">
    <location>
        <begin position="1"/>
        <end position="11"/>
    </location>
</feature>
<reference evidence="2 3" key="1">
    <citation type="journal article" date="2021" name="Sci. Rep.">
        <title>Chromosome anchoring in Senegalese sole (Solea senegalensis) reveals sex-associated markers and genome rearrangements in flatfish.</title>
        <authorList>
            <person name="Guerrero-Cozar I."/>
            <person name="Gomez-Garrido J."/>
            <person name="Berbel C."/>
            <person name="Martinez-Blanch J.F."/>
            <person name="Alioto T."/>
            <person name="Claros M.G."/>
            <person name="Gagnaire P.A."/>
            <person name="Manchado M."/>
        </authorList>
    </citation>
    <scope>NUCLEOTIDE SEQUENCE [LARGE SCALE GENOMIC DNA]</scope>
    <source>
        <strain evidence="2">Sse05_10M</strain>
    </source>
</reference>
<accession>A0AAV6R6E8</accession>
<comment type="caution">
    <text evidence="2">The sequence shown here is derived from an EMBL/GenBank/DDBJ whole genome shotgun (WGS) entry which is preliminary data.</text>
</comment>
<evidence type="ECO:0000256" key="1">
    <source>
        <dbReference type="SAM" id="MobiDB-lite"/>
    </source>
</evidence>
<dbReference type="EMBL" id="JAGKHQ010000013">
    <property type="protein sequence ID" value="KAG7500530.1"/>
    <property type="molecule type" value="Genomic_DNA"/>
</dbReference>
<dbReference type="Proteomes" id="UP000693946">
    <property type="component" value="Linkage Group LG20"/>
</dbReference>
<dbReference type="AlphaFoldDB" id="A0AAV6R6E8"/>
<name>A0AAV6R6E8_SOLSE</name>
<feature type="region of interest" description="Disordered" evidence="1">
    <location>
        <begin position="1"/>
        <end position="20"/>
    </location>
</feature>
<sequence>MTHNKTQRKTPKNKEIVRGRRFLSDKEEDVNGGLFVSAAFRTGSKENPWIDLVQVKPLLDQSSSPHQRAESSVNHG</sequence>